<feature type="signal peptide" evidence="7">
    <location>
        <begin position="1"/>
        <end position="22"/>
    </location>
</feature>
<feature type="chain" id="PRO_5045490292" description="Beta-lactamase" evidence="7">
    <location>
        <begin position="23"/>
        <end position="389"/>
    </location>
</feature>
<evidence type="ECO:0000256" key="2">
    <source>
        <dbReference type="ARBA" id="ARBA00007840"/>
    </source>
</evidence>
<dbReference type="RefSeq" id="WP_322187082.1">
    <property type="nucleotide sequence ID" value="NZ_JAXLPB010000003.1"/>
</dbReference>
<reference evidence="9 10" key="1">
    <citation type="submission" date="2023-12" db="EMBL/GenBank/DDBJ databases">
        <title>Description of Novel Strain Fulvimarina sp. 2208YS6-2-32 isolated from Uroteuthis (Photololigo) edulis.</title>
        <authorList>
            <person name="Park J.-S."/>
        </authorList>
    </citation>
    <scope>NUCLEOTIDE SEQUENCE [LARGE SCALE GENOMIC DNA]</scope>
    <source>
        <strain evidence="9 10">2208YS6-2-32</strain>
    </source>
</reference>
<dbReference type="InterPro" id="IPR012338">
    <property type="entry name" value="Beta-lactam/transpept-like"/>
</dbReference>
<evidence type="ECO:0000256" key="4">
    <source>
        <dbReference type="ARBA" id="ARBA00022801"/>
    </source>
</evidence>
<dbReference type="PROSITE" id="PS00336">
    <property type="entry name" value="BETA_LACTAMASE_C"/>
    <property type="match status" value="1"/>
</dbReference>
<feature type="domain" description="Beta-lactamase-related" evidence="8">
    <location>
        <begin position="38"/>
        <end position="377"/>
    </location>
</feature>
<sequence length="389" mass="41776">MKTTIIAPAVLALAFGSSSAHALTDGEFQTAASKVFLPIIEEYRIPGLAVGLTLDGREFYFNHGEAIRENGKPVANDTIFELGSVSKLFNVTLAELAEERGLLSLKDNVSDYVPALKGTAFDGITLLNLATHTTAGLPLQVPDSVSDSGNGLITYLRTFEPEGDPNATRSYSNVSIGLLGKIAAESFGKPYGEAVEEQVFDGLGLTSTYVSVPSQAADRYAYGYSRDGDQPIRVNPGILDAEAYGVKSTVTDMTRFLGAHLGTVDVPNDISAALSGTRTGYFQTAYYVQDLIWEQYPWPVEVDGLKSGNSSDMALNAQPVERLTSPIPPDFDDVFLNKTGSTNGFGAYVALLPSEKLGVVVLANRNYPNDVRSEATRSLIEMLEPTFSE</sequence>
<dbReference type="Gene3D" id="3.40.710.10">
    <property type="entry name" value="DD-peptidase/beta-lactamase superfamily"/>
    <property type="match status" value="1"/>
</dbReference>
<dbReference type="NCBIfam" id="NF033085">
    <property type="entry name" value="bla_class_C"/>
    <property type="match status" value="1"/>
</dbReference>
<proteinExistence type="inferred from homology"/>
<evidence type="ECO:0000256" key="7">
    <source>
        <dbReference type="SAM" id="SignalP"/>
    </source>
</evidence>
<dbReference type="InterPro" id="IPR001586">
    <property type="entry name" value="Beta-lactam_class-C_AS"/>
</dbReference>
<evidence type="ECO:0000256" key="1">
    <source>
        <dbReference type="ARBA" id="ARBA00001526"/>
    </source>
</evidence>
<dbReference type="SUPFAM" id="SSF56601">
    <property type="entry name" value="beta-lactamase/transpeptidase-like"/>
    <property type="match status" value="1"/>
</dbReference>
<dbReference type="InterPro" id="IPR058136">
    <property type="entry name" value="AmpC"/>
</dbReference>
<organism evidence="9 10">
    <name type="scientific">Fulvimarina uroteuthidis</name>
    <dbReference type="NCBI Taxonomy" id="3098149"/>
    <lineage>
        <taxon>Bacteria</taxon>
        <taxon>Pseudomonadati</taxon>
        <taxon>Pseudomonadota</taxon>
        <taxon>Alphaproteobacteria</taxon>
        <taxon>Hyphomicrobiales</taxon>
        <taxon>Aurantimonadaceae</taxon>
        <taxon>Fulvimarina</taxon>
    </lineage>
</organism>
<dbReference type="InterPro" id="IPR050491">
    <property type="entry name" value="AmpC-like"/>
</dbReference>
<evidence type="ECO:0000259" key="8">
    <source>
        <dbReference type="Pfam" id="PF00144"/>
    </source>
</evidence>
<dbReference type="Proteomes" id="UP001294412">
    <property type="component" value="Unassembled WGS sequence"/>
</dbReference>
<keyword evidence="10" id="KW-1185">Reference proteome</keyword>
<evidence type="ECO:0000256" key="5">
    <source>
        <dbReference type="ARBA" id="ARBA00023251"/>
    </source>
</evidence>
<keyword evidence="4 6" id="KW-0378">Hydrolase</keyword>
<comment type="caution">
    <text evidence="9">The sequence shown here is derived from an EMBL/GenBank/DDBJ whole genome shotgun (WGS) entry which is preliminary data.</text>
</comment>
<dbReference type="GO" id="GO:0008800">
    <property type="term" value="F:beta-lactamase activity"/>
    <property type="evidence" value="ECO:0007669"/>
    <property type="project" value="UniProtKB-EC"/>
</dbReference>
<dbReference type="PANTHER" id="PTHR46825:SF8">
    <property type="entry name" value="BETA-LACTAMASE-RELATED"/>
    <property type="match status" value="1"/>
</dbReference>
<evidence type="ECO:0000313" key="9">
    <source>
        <dbReference type="EMBL" id="MDY8109596.1"/>
    </source>
</evidence>
<dbReference type="EMBL" id="JAXLPB010000003">
    <property type="protein sequence ID" value="MDY8109596.1"/>
    <property type="molecule type" value="Genomic_DNA"/>
</dbReference>
<name>A0ABU5I614_9HYPH</name>
<keyword evidence="5 6" id="KW-0046">Antibiotic resistance</keyword>
<dbReference type="InterPro" id="IPR001466">
    <property type="entry name" value="Beta-lactam-related"/>
</dbReference>
<gene>
    <name evidence="9" type="primary">ampC</name>
    <name evidence="9" type="ORF">U0C82_10650</name>
</gene>
<accession>A0ABU5I614</accession>
<dbReference type="EC" id="3.5.2.6" evidence="3 6"/>
<keyword evidence="7" id="KW-0732">Signal</keyword>
<dbReference type="PANTHER" id="PTHR46825">
    <property type="entry name" value="D-ALANYL-D-ALANINE-CARBOXYPEPTIDASE/ENDOPEPTIDASE AMPH"/>
    <property type="match status" value="1"/>
</dbReference>
<comment type="similarity">
    <text evidence="2 6">Belongs to the class-C beta-lactamase family.</text>
</comment>
<dbReference type="Pfam" id="PF00144">
    <property type="entry name" value="Beta-lactamase"/>
    <property type="match status" value="1"/>
</dbReference>
<comment type="catalytic activity">
    <reaction evidence="1 6">
        <text>a beta-lactam + H2O = a substituted beta-amino acid</text>
        <dbReference type="Rhea" id="RHEA:20401"/>
        <dbReference type="ChEBI" id="CHEBI:15377"/>
        <dbReference type="ChEBI" id="CHEBI:35627"/>
        <dbReference type="ChEBI" id="CHEBI:140347"/>
        <dbReference type="EC" id="3.5.2.6"/>
    </reaction>
</comment>
<evidence type="ECO:0000313" key="10">
    <source>
        <dbReference type="Proteomes" id="UP001294412"/>
    </source>
</evidence>
<evidence type="ECO:0000256" key="3">
    <source>
        <dbReference type="ARBA" id="ARBA00012865"/>
    </source>
</evidence>
<evidence type="ECO:0000256" key="6">
    <source>
        <dbReference type="RuleBase" id="RU361140"/>
    </source>
</evidence>
<protein>
    <recommendedName>
        <fullName evidence="3 6">Beta-lactamase</fullName>
        <ecNumber evidence="3 6">3.5.2.6</ecNumber>
    </recommendedName>
</protein>